<protein>
    <submittedName>
        <fullName evidence="2">Uncharacterized protein</fullName>
    </submittedName>
</protein>
<organism evidence="1 2">
    <name type="scientific">Romanomermis culicivorax</name>
    <name type="common">Nematode worm</name>
    <dbReference type="NCBI Taxonomy" id="13658"/>
    <lineage>
        <taxon>Eukaryota</taxon>
        <taxon>Metazoa</taxon>
        <taxon>Ecdysozoa</taxon>
        <taxon>Nematoda</taxon>
        <taxon>Enoplea</taxon>
        <taxon>Dorylaimia</taxon>
        <taxon>Mermithida</taxon>
        <taxon>Mermithoidea</taxon>
        <taxon>Mermithidae</taxon>
        <taxon>Romanomermis</taxon>
    </lineage>
</organism>
<dbReference type="WBParaSite" id="nRc.2.0.1.t39198-RA">
    <property type="protein sequence ID" value="nRc.2.0.1.t39198-RA"/>
    <property type="gene ID" value="nRc.2.0.1.g39198"/>
</dbReference>
<sequence length="131" mass="15546">MIRVSKEWDAMIALASKNYEYQSAHFERNLNPETEFLGKRSMEDEDKMWAALLFFGREAYTFHTRKKNSNIVLPTKNYEHLIFGLKNFKKVDQESQCRLKQLVNFCQSPTYFSKFSLSIDLAKLKEAQFKE</sequence>
<dbReference type="Proteomes" id="UP000887565">
    <property type="component" value="Unplaced"/>
</dbReference>
<reference evidence="2" key="1">
    <citation type="submission" date="2022-11" db="UniProtKB">
        <authorList>
            <consortium name="WormBaseParasite"/>
        </authorList>
    </citation>
    <scope>IDENTIFICATION</scope>
</reference>
<evidence type="ECO:0000313" key="2">
    <source>
        <dbReference type="WBParaSite" id="nRc.2.0.1.t39198-RA"/>
    </source>
</evidence>
<evidence type="ECO:0000313" key="1">
    <source>
        <dbReference type="Proteomes" id="UP000887565"/>
    </source>
</evidence>
<keyword evidence="1" id="KW-1185">Reference proteome</keyword>
<name>A0A915KL89_ROMCU</name>
<accession>A0A915KL89</accession>
<proteinExistence type="predicted"/>
<dbReference type="AlphaFoldDB" id="A0A915KL89"/>